<evidence type="ECO:0000313" key="3">
    <source>
        <dbReference type="Proteomes" id="UP000295496"/>
    </source>
</evidence>
<dbReference type="Gene3D" id="3.40.190.10">
    <property type="entry name" value="Periplasmic binding protein-like II"/>
    <property type="match status" value="2"/>
</dbReference>
<organism evidence="2 3">
    <name type="scientific">Lonepinella koalarum</name>
    <dbReference type="NCBI Taxonomy" id="53417"/>
    <lineage>
        <taxon>Bacteria</taxon>
        <taxon>Pseudomonadati</taxon>
        <taxon>Pseudomonadota</taxon>
        <taxon>Gammaproteobacteria</taxon>
        <taxon>Pasteurellales</taxon>
        <taxon>Pasteurellaceae</taxon>
        <taxon>Lonepinella</taxon>
    </lineage>
</organism>
<dbReference type="PANTHER" id="PTHR30024">
    <property type="entry name" value="ALIPHATIC SULFONATES-BINDING PROTEIN-RELATED"/>
    <property type="match status" value="1"/>
</dbReference>
<proteinExistence type="predicted"/>
<dbReference type="AlphaFoldDB" id="A0A4R1KJP3"/>
<dbReference type="RefSeq" id="WP_132302891.1">
    <property type="nucleotide sequence ID" value="NZ_CP170642.1"/>
</dbReference>
<gene>
    <name evidence="2" type="ORF">EV692_2337</name>
</gene>
<dbReference type="EMBL" id="SMGJ01000011">
    <property type="protein sequence ID" value="TCK64952.1"/>
    <property type="molecule type" value="Genomic_DNA"/>
</dbReference>
<comment type="caution">
    <text evidence="2">The sequence shown here is derived from an EMBL/GenBank/DDBJ whole genome shotgun (WGS) entry which is preliminary data.</text>
</comment>
<reference evidence="2 3" key="1">
    <citation type="submission" date="2019-03" db="EMBL/GenBank/DDBJ databases">
        <title>Genomic Encyclopedia of Type Strains, Phase IV (KMG-IV): sequencing the most valuable type-strain genomes for metagenomic binning, comparative biology and taxonomic classification.</title>
        <authorList>
            <person name="Goeker M."/>
        </authorList>
    </citation>
    <scope>NUCLEOTIDE SEQUENCE [LARGE SCALE GENOMIC DNA]</scope>
    <source>
        <strain evidence="2 3">DSM 10053</strain>
    </source>
</reference>
<sequence>MKKCNKQHYTLFFYLAILVVLAFGGINLDDKTSEKNTALSAHHEQKTVRIGFPGISNSTLEAGGIAINQQYFIEELAKVGFKPEIVFFQQAGPALNEALASDKIDVALYGDLPIAILRTKGAPVKVFAIDNSRLQFGTIVQSESPAKNIAALQGKKVIFGKGTVQQRYFKEITQFYGLNPDKFEMVNAVGADANSVFSGQQAEAMFTFYYTVLYMQQKGMGKVIDSTLDKPELSSQSLAVGREIFLQENPQAAVAIIKALQRAKQFASQNPEQVFKIFSQNNIPADIYRQAYSADLSFSNFDPKITQESVNKLSRLIDFLVENKLVNNRINVEELITTEYYERFLQEK</sequence>
<evidence type="ECO:0000259" key="1">
    <source>
        <dbReference type="Pfam" id="PF09084"/>
    </source>
</evidence>
<dbReference type="Proteomes" id="UP000295496">
    <property type="component" value="Unassembled WGS sequence"/>
</dbReference>
<evidence type="ECO:0000313" key="2">
    <source>
        <dbReference type="EMBL" id="TCK64952.1"/>
    </source>
</evidence>
<dbReference type="Pfam" id="PF09084">
    <property type="entry name" value="NMT1"/>
    <property type="match status" value="1"/>
</dbReference>
<protein>
    <submittedName>
        <fullName evidence="2">Sulfonate transport system substrate-binding protein</fullName>
    </submittedName>
</protein>
<dbReference type="InterPro" id="IPR015168">
    <property type="entry name" value="SsuA/THI5"/>
</dbReference>
<feature type="domain" description="SsuA/THI5-like" evidence="1">
    <location>
        <begin position="95"/>
        <end position="273"/>
    </location>
</feature>
<dbReference type="SUPFAM" id="SSF53850">
    <property type="entry name" value="Periplasmic binding protein-like II"/>
    <property type="match status" value="1"/>
</dbReference>
<name>A0A4R1KJP3_9PAST</name>
<accession>A0A4R1KJP3</accession>
<keyword evidence="3" id="KW-1185">Reference proteome</keyword>